<evidence type="ECO:0000256" key="5">
    <source>
        <dbReference type="ARBA" id="ARBA00023163"/>
    </source>
</evidence>
<keyword evidence="11" id="KW-1185">Reference proteome</keyword>
<protein>
    <recommendedName>
        <fullName evidence="9">TEA domain-containing protein</fullName>
    </recommendedName>
</protein>
<dbReference type="EMBL" id="MVBO01000001">
    <property type="protein sequence ID" value="OZJ06974.1"/>
    <property type="molecule type" value="Genomic_DNA"/>
</dbReference>
<reference evidence="10 11" key="1">
    <citation type="journal article" date="2017" name="Mycologia">
        <title>Bifiguratus adelaidae, gen. et sp. nov., a new member of Mucoromycotina in endophytic and soil-dwelling habitats.</title>
        <authorList>
            <person name="Torres-Cruz T.J."/>
            <person name="Billingsley Tobias T.L."/>
            <person name="Almatruk M."/>
            <person name="Hesse C."/>
            <person name="Kuske C.R."/>
            <person name="Desiro A."/>
            <person name="Benucci G.M."/>
            <person name="Bonito G."/>
            <person name="Stajich J.E."/>
            <person name="Dunlap C."/>
            <person name="Arnold A.E."/>
            <person name="Porras-Alfaro A."/>
        </authorList>
    </citation>
    <scope>NUCLEOTIDE SEQUENCE [LARGE SCALE GENOMIC DNA]</scope>
    <source>
        <strain evidence="10 11">AZ0501</strain>
    </source>
</reference>
<evidence type="ECO:0000256" key="3">
    <source>
        <dbReference type="ARBA" id="ARBA00023015"/>
    </source>
</evidence>
<dbReference type="PROSITE" id="PS51088">
    <property type="entry name" value="TEA_2"/>
    <property type="match status" value="1"/>
</dbReference>
<dbReference type="OrthoDB" id="10006572at2759"/>
<dbReference type="SMART" id="SM00426">
    <property type="entry name" value="TEA"/>
    <property type="match status" value="1"/>
</dbReference>
<keyword evidence="3" id="KW-0805">Transcription regulation</keyword>
<dbReference type="GO" id="GO:0000981">
    <property type="term" value="F:DNA-binding transcription factor activity, RNA polymerase II-specific"/>
    <property type="evidence" value="ECO:0007669"/>
    <property type="project" value="TreeGrafter"/>
</dbReference>
<proteinExistence type="inferred from homology"/>
<comment type="caution">
    <text evidence="10">The sequence shown here is derived from an EMBL/GenBank/DDBJ whole genome shotgun (WGS) entry which is preliminary data.</text>
</comment>
<dbReference type="GO" id="GO:0005667">
    <property type="term" value="C:transcription regulator complex"/>
    <property type="evidence" value="ECO:0007669"/>
    <property type="project" value="TreeGrafter"/>
</dbReference>
<feature type="region of interest" description="Disordered" evidence="8">
    <location>
        <begin position="181"/>
        <end position="211"/>
    </location>
</feature>
<dbReference type="InterPro" id="IPR050937">
    <property type="entry name" value="TEC1_TEAD_TF"/>
</dbReference>
<gene>
    <name evidence="10" type="ORF">BZG36_00248</name>
</gene>
<dbReference type="PANTHER" id="PTHR11834:SF0">
    <property type="entry name" value="PROTEIN SCALLOPED"/>
    <property type="match status" value="1"/>
</dbReference>
<keyword evidence="6" id="KW-0539">Nucleus</keyword>
<dbReference type="InterPro" id="IPR000818">
    <property type="entry name" value="TEA/ATTS_dom"/>
</dbReference>
<evidence type="ECO:0000313" key="10">
    <source>
        <dbReference type="EMBL" id="OZJ06974.1"/>
    </source>
</evidence>
<evidence type="ECO:0000313" key="11">
    <source>
        <dbReference type="Proteomes" id="UP000242875"/>
    </source>
</evidence>
<evidence type="ECO:0000256" key="4">
    <source>
        <dbReference type="ARBA" id="ARBA00023125"/>
    </source>
</evidence>
<dbReference type="AlphaFoldDB" id="A0A261Y940"/>
<evidence type="ECO:0000256" key="1">
    <source>
        <dbReference type="ARBA" id="ARBA00004123"/>
    </source>
</evidence>
<keyword evidence="4" id="KW-0238">DNA-binding</keyword>
<dbReference type="PRINTS" id="PR00065">
    <property type="entry name" value="TEADOMAIN"/>
</dbReference>
<evidence type="ECO:0000259" key="9">
    <source>
        <dbReference type="PROSITE" id="PS51088"/>
    </source>
</evidence>
<dbReference type="GO" id="GO:0005634">
    <property type="term" value="C:nucleus"/>
    <property type="evidence" value="ECO:0007669"/>
    <property type="project" value="UniProtKB-SubCell"/>
</dbReference>
<evidence type="ECO:0000256" key="8">
    <source>
        <dbReference type="SAM" id="MobiDB-lite"/>
    </source>
</evidence>
<comment type="subcellular location">
    <subcellularLocation>
        <location evidence="1">Nucleus</location>
    </subcellularLocation>
</comment>
<name>A0A261Y940_9FUNG</name>
<evidence type="ECO:0000256" key="2">
    <source>
        <dbReference type="ARBA" id="ARBA00008421"/>
    </source>
</evidence>
<feature type="compositionally biased region" description="Low complexity" evidence="8">
    <location>
        <begin position="190"/>
        <end position="204"/>
    </location>
</feature>
<dbReference type="InterPro" id="IPR041086">
    <property type="entry name" value="YBD"/>
</dbReference>
<dbReference type="PANTHER" id="PTHR11834">
    <property type="entry name" value="TRANSCRIPTIONAL ENHANCER FACTOR TEF RELATED"/>
    <property type="match status" value="1"/>
</dbReference>
<dbReference type="Gene3D" id="2.70.50.80">
    <property type="match status" value="1"/>
</dbReference>
<dbReference type="InterPro" id="IPR038096">
    <property type="entry name" value="TEA/ATTS_sf"/>
</dbReference>
<organism evidence="10 11">
    <name type="scientific">Bifiguratus adelaidae</name>
    <dbReference type="NCBI Taxonomy" id="1938954"/>
    <lineage>
        <taxon>Eukaryota</taxon>
        <taxon>Fungi</taxon>
        <taxon>Fungi incertae sedis</taxon>
        <taxon>Mucoromycota</taxon>
        <taxon>Mucoromycotina</taxon>
        <taxon>Endogonomycetes</taxon>
        <taxon>Endogonales</taxon>
        <taxon>Endogonales incertae sedis</taxon>
        <taxon>Bifiguratus</taxon>
    </lineage>
</organism>
<evidence type="ECO:0000256" key="7">
    <source>
        <dbReference type="PROSITE-ProRule" id="PRU00505"/>
    </source>
</evidence>
<feature type="DNA-binding region" description="TEA" evidence="7">
    <location>
        <begin position="89"/>
        <end position="163"/>
    </location>
</feature>
<sequence length="622" mass="69368">MLAQVSKQDNFLFQHSLPTSNSPHHGYNLNTPYTGETTFRLHQSHALSTPGKIMRTPMADHAFIDGKKDKKITLKPNGESDAVQVNGNKDKDEQVWPPDVEEAFIEALASIPKLGRRKIIVGGKPCGRNELISDFIFRRTNKVRTRKQVSSHIQVLKNTRKNDAHFMWLLSDAIDYEEGFPTEPTSEYHSSGSSSSDDSSNGSSPTPHDYVFEIMYGDPAQQNLTTPAYDLKKPGHYPNTMQRSMSFQTQSTFPNAHQITPMHSARTSSDLSSPGFDTPFLSPEMPIHQSLLNPMMTHSMSLPTTPLGGPDFNPFQHAHFEPSPSIRTNFKHSTDHLLQRRNSMPGGISKKSRPSNSSIKRKLSCDPSHLGVLSPRVPLGGNQSACTIADSPATPAFWPNYMCLFMEFPNPYEPTMTNSRTLAELPHCPYGSLLTINQDAISIEKCTRLSQITSTCPSILHAKVKLDMSFNSAEHFFNNTSFYHANTRQAIECMTTVLSYGETILEAKEMQQALWLADNKYAYSFGIVNQFFDAFLKGVHMLGSWEQMEAAIHNLCVIQVFYNLESKYTPDADAPSEIVHTPLLAVIYEFEVGQGTIDLSVLQKDALDAVLDDVIATLDGEL</sequence>
<dbReference type="Gene3D" id="6.10.20.40">
    <property type="entry name" value="TEA/ATTS domain"/>
    <property type="match status" value="1"/>
</dbReference>
<dbReference type="Pfam" id="PF17725">
    <property type="entry name" value="YBD"/>
    <property type="match status" value="1"/>
</dbReference>
<dbReference type="Pfam" id="PF01285">
    <property type="entry name" value="TEA"/>
    <property type="match status" value="1"/>
</dbReference>
<dbReference type="GO" id="GO:0000978">
    <property type="term" value="F:RNA polymerase II cis-regulatory region sequence-specific DNA binding"/>
    <property type="evidence" value="ECO:0007669"/>
    <property type="project" value="TreeGrafter"/>
</dbReference>
<comment type="similarity">
    <text evidence="2">Belongs to the TEC1 family.</text>
</comment>
<feature type="region of interest" description="Disordered" evidence="8">
    <location>
        <begin position="340"/>
        <end position="362"/>
    </location>
</feature>
<accession>A0A261Y940</accession>
<evidence type="ECO:0000256" key="6">
    <source>
        <dbReference type="ARBA" id="ARBA00023242"/>
    </source>
</evidence>
<feature type="domain" description="TEA" evidence="9">
    <location>
        <begin position="89"/>
        <end position="163"/>
    </location>
</feature>
<dbReference type="Proteomes" id="UP000242875">
    <property type="component" value="Unassembled WGS sequence"/>
</dbReference>
<keyword evidence="5" id="KW-0804">Transcription</keyword>